<dbReference type="PANTHER" id="PTHR34223:SF51">
    <property type="entry name" value="OS06G0556300 PROTEIN"/>
    <property type="match status" value="1"/>
</dbReference>
<protein>
    <recommendedName>
        <fullName evidence="1">F-box domain-containing protein</fullName>
    </recommendedName>
</protein>
<dbReference type="Proteomes" id="UP001054889">
    <property type="component" value="Unassembled WGS sequence"/>
</dbReference>
<reference evidence="2" key="2">
    <citation type="submission" date="2021-12" db="EMBL/GenBank/DDBJ databases">
        <title>Resequencing data analysis of finger millet.</title>
        <authorList>
            <person name="Hatakeyama M."/>
            <person name="Aluri S."/>
            <person name="Balachadran M.T."/>
            <person name="Sivarajan S.R."/>
            <person name="Poveda L."/>
            <person name="Shimizu-Inatsugi R."/>
            <person name="Schlapbach R."/>
            <person name="Sreeman S.M."/>
            <person name="Shimizu K.K."/>
        </authorList>
    </citation>
    <scope>NUCLEOTIDE SEQUENCE</scope>
</reference>
<keyword evidence="3" id="KW-1185">Reference proteome</keyword>
<dbReference type="PROSITE" id="PS50181">
    <property type="entry name" value="FBOX"/>
    <property type="match status" value="1"/>
</dbReference>
<feature type="domain" description="F-box" evidence="1">
    <location>
        <begin position="19"/>
        <end position="54"/>
    </location>
</feature>
<sequence length="203" mass="23098">MADGSGDARGKRLAAEAMEDRLSGLPDDLLQHILSFLPSRDAVRTCVLARHYREQWKSVRAIRITGDNIRTFWGPTALNTFVTCLLLFRNKLLLDEAELNTYEGDEHSPILENLILQFHPNHYNLVEMGASYNLKKHSLILKNLTLEVKCAQVDDRIIRILELFHSCGLPLEKIKIKHLPTLSDNQFPETWASSGSFSSEQKT</sequence>
<dbReference type="InterPro" id="IPR053197">
    <property type="entry name" value="F-box_SCFL_complex_component"/>
</dbReference>
<evidence type="ECO:0000313" key="2">
    <source>
        <dbReference type="EMBL" id="GJN31376.1"/>
    </source>
</evidence>
<dbReference type="InterPro" id="IPR053781">
    <property type="entry name" value="F-box_AtFBL13-like"/>
</dbReference>
<dbReference type="Gene3D" id="1.20.1280.50">
    <property type="match status" value="1"/>
</dbReference>
<name>A0AAV5F929_ELECO</name>
<dbReference type="PANTHER" id="PTHR34223">
    <property type="entry name" value="OS11G0201299 PROTEIN"/>
    <property type="match status" value="1"/>
</dbReference>
<dbReference type="CDD" id="cd22160">
    <property type="entry name" value="F-box_AtFBL13-like"/>
    <property type="match status" value="1"/>
</dbReference>
<comment type="caution">
    <text evidence="2">The sequence shown here is derived from an EMBL/GenBank/DDBJ whole genome shotgun (WGS) entry which is preliminary data.</text>
</comment>
<reference evidence="2" key="1">
    <citation type="journal article" date="2018" name="DNA Res.">
        <title>Multiple hybrid de novo genome assembly of finger millet, an orphan allotetraploid crop.</title>
        <authorList>
            <person name="Hatakeyama M."/>
            <person name="Aluri S."/>
            <person name="Balachadran M.T."/>
            <person name="Sivarajan S.R."/>
            <person name="Patrignani A."/>
            <person name="Gruter S."/>
            <person name="Poveda L."/>
            <person name="Shimizu-Inatsugi R."/>
            <person name="Baeten J."/>
            <person name="Francoijs K.J."/>
            <person name="Nataraja K.N."/>
            <person name="Reddy Y.A.N."/>
            <person name="Phadnis S."/>
            <person name="Ravikumar R.L."/>
            <person name="Schlapbach R."/>
            <person name="Sreeman S.M."/>
            <person name="Shimizu K.K."/>
        </authorList>
    </citation>
    <scope>NUCLEOTIDE SEQUENCE</scope>
</reference>
<dbReference type="SUPFAM" id="SSF81383">
    <property type="entry name" value="F-box domain"/>
    <property type="match status" value="1"/>
</dbReference>
<dbReference type="InterPro" id="IPR001810">
    <property type="entry name" value="F-box_dom"/>
</dbReference>
<proteinExistence type="predicted"/>
<accession>A0AAV5F929</accession>
<dbReference type="Pfam" id="PF00646">
    <property type="entry name" value="F-box"/>
    <property type="match status" value="1"/>
</dbReference>
<dbReference type="AlphaFoldDB" id="A0AAV5F929"/>
<organism evidence="2 3">
    <name type="scientific">Eleusine coracana subsp. coracana</name>
    <dbReference type="NCBI Taxonomy" id="191504"/>
    <lineage>
        <taxon>Eukaryota</taxon>
        <taxon>Viridiplantae</taxon>
        <taxon>Streptophyta</taxon>
        <taxon>Embryophyta</taxon>
        <taxon>Tracheophyta</taxon>
        <taxon>Spermatophyta</taxon>
        <taxon>Magnoliopsida</taxon>
        <taxon>Liliopsida</taxon>
        <taxon>Poales</taxon>
        <taxon>Poaceae</taxon>
        <taxon>PACMAD clade</taxon>
        <taxon>Chloridoideae</taxon>
        <taxon>Cynodonteae</taxon>
        <taxon>Eleusininae</taxon>
        <taxon>Eleusine</taxon>
    </lineage>
</organism>
<evidence type="ECO:0000259" key="1">
    <source>
        <dbReference type="PROSITE" id="PS50181"/>
    </source>
</evidence>
<gene>
    <name evidence="2" type="primary">gb19767</name>
    <name evidence="2" type="ORF">PR202_gb19767</name>
</gene>
<evidence type="ECO:0000313" key="3">
    <source>
        <dbReference type="Proteomes" id="UP001054889"/>
    </source>
</evidence>
<dbReference type="EMBL" id="BQKI01000082">
    <property type="protein sequence ID" value="GJN31376.1"/>
    <property type="molecule type" value="Genomic_DNA"/>
</dbReference>
<dbReference type="InterPro" id="IPR036047">
    <property type="entry name" value="F-box-like_dom_sf"/>
</dbReference>